<dbReference type="PROSITE" id="PS50043">
    <property type="entry name" value="HTH_LUXR_2"/>
    <property type="match status" value="1"/>
</dbReference>
<dbReference type="PRINTS" id="PR00038">
    <property type="entry name" value="HTHLUXR"/>
</dbReference>
<evidence type="ECO:0000256" key="1">
    <source>
        <dbReference type="ARBA" id="ARBA00023015"/>
    </source>
</evidence>
<feature type="domain" description="HTH luxR-type" evidence="4">
    <location>
        <begin position="283"/>
        <end position="348"/>
    </location>
</feature>
<dbReference type="PANTHER" id="PTHR44688:SF16">
    <property type="entry name" value="DNA-BINDING TRANSCRIPTIONAL ACTIVATOR DEVR_DOSR"/>
    <property type="match status" value="1"/>
</dbReference>
<gene>
    <name evidence="5" type="ORF">GCM10011509_30280</name>
</gene>
<name>A0ABQ2FF60_9MICO</name>
<dbReference type="InterPro" id="IPR000792">
    <property type="entry name" value="Tscrpt_reg_LuxR_C"/>
</dbReference>
<dbReference type="CDD" id="cd06170">
    <property type="entry name" value="LuxR_C_like"/>
    <property type="match status" value="1"/>
</dbReference>
<evidence type="ECO:0000313" key="6">
    <source>
        <dbReference type="Proteomes" id="UP000662111"/>
    </source>
</evidence>
<comment type="caution">
    <text evidence="5">The sequence shown here is derived from an EMBL/GenBank/DDBJ whole genome shotgun (WGS) entry which is preliminary data.</text>
</comment>
<keyword evidence="6" id="KW-1185">Reference proteome</keyword>
<dbReference type="SMART" id="SM00421">
    <property type="entry name" value="HTH_LUXR"/>
    <property type="match status" value="1"/>
</dbReference>
<keyword evidence="3" id="KW-0804">Transcription</keyword>
<keyword evidence="1" id="KW-0805">Transcription regulation</keyword>
<dbReference type="InterPro" id="IPR016032">
    <property type="entry name" value="Sig_transdc_resp-reg_C-effctor"/>
</dbReference>
<dbReference type="Proteomes" id="UP000662111">
    <property type="component" value="Unassembled WGS sequence"/>
</dbReference>
<accession>A0ABQ2FF60</accession>
<dbReference type="RefSeq" id="WP_022922287.1">
    <property type="nucleotide sequence ID" value="NZ_BMLB01000007.1"/>
</dbReference>
<evidence type="ECO:0000256" key="2">
    <source>
        <dbReference type="ARBA" id="ARBA00023125"/>
    </source>
</evidence>
<sequence>MTAVGQRLGPVIHDAAVRAPDGHAFRRRVLELLGDQVPFDAACLATTEPHSMLPTSLTTVGYQGTDVYAAVLDIEYGVQPEPGRFVTMRDRPVPVQTHREATGDRPRSSRFYADVLAPQGLEHEVRMIFRGSDRLAWGACTLARSGPEFTDDESAALAAVLTDVADGLRGTLFRDAAPAVPAGAGGPAVVVVGRDGTIETWSDAARDYLERLGWGPAGVPESAVPAVVLAGWLRRSGRLSDAWRVRTLDGRWVLVRGGLLPDGGTGRVVLTFEPASVSALAPLLATAYHLTRREREVLGHLLADRTREEIARALFLSPYTVQDHLKSIYAKTGTTGRRGLVSLVVREECFPRLGGGLGMDGWFAGPSGRTSPGRTDQ</sequence>
<keyword evidence="2" id="KW-0238">DNA-binding</keyword>
<evidence type="ECO:0000313" key="5">
    <source>
        <dbReference type="EMBL" id="GGK79691.1"/>
    </source>
</evidence>
<dbReference type="InterPro" id="IPR036388">
    <property type="entry name" value="WH-like_DNA-bd_sf"/>
</dbReference>
<proteinExistence type="predicted"/>
<dbReference type="SUPFAM" id="SSF46894">
    <property type="entry name" value="C-terminal effector domain of the bipartite response regulators"/>
    <property type="match status" value="1"/>
</dbReference>
<dbReference type="PANTHER" id="PTHR44688">
    <property type="entry name" value="DNA-BINDING TRANSCRIPTIONAL ACTIVATOR DEVR_DOSR"/>
    <property type="match status" value="1"/>
</dbReference>
<reference evidence="6" key="1">
    <citation type="journal article" date="2019" name="Int. J. Syst. Evol. Microbiol.">
        <title>The Global Catalogue of Microorganisms (GCM) 10K type strain sequencing project: providing services to taxonomists for standard genome sequencing and annotation.</title>
        <authorList>
            <consortium name="The Broad Institute Genomics Platform"/>
            <consortium name="The Broad Institute Genome Sequencing Center for Infectious Disease"/>
            <person name="Wu L."/>
            <person name="Ma J."/>
        </authorList>
    </citation>
    <scope>NUCLEOTIDE SEQUENCE [LARGE SCALE GENOMIC DNA]</scope>
    <source>
        <strain evidence="6">CGMCC 1.5362</strain>
    </source>
</reference>
<protein>
    <submittedName>
        <fullName evidence="5">Helix-turn-helix transcriptional regulator</fullName>
    </submittedName>
</protein>
<dbReference type="Gene3D" id="1.10.10.10">
    <property type="entry name" value="Winged helix-like DNA-binding domain superfamily/Winged helix DNA-binding domain"/>
    <property type="match status" value="1"/>
</dbReference>
<evidence type="ECO:0000256" key="3">
    <source>
        <dbReference type="ARBA" id="ARBA00023163"/>
    </source>
</evidence>
<dbReference type="EMBL" id="BMLB01000007">
    <property type="protein sequence ID" value="GGK79691.1"/>
    <property type="molecule type" value="Genomic_DNA"/>
</dbReference>
<evidence type="ECO:0000259" key="4">
    <source>
        <dbReference type="PROSITE" id="PS50043"/>
    </source>
</evidence>
<dbReference type="Pfam" id="PF00196">
    <property type="entry name" value="GerE"/>
    <property type="match status" value="1"/>
</dbReference>
<organism evidence="5 6">
    <name type="scientific">Ornithinimicrobium pekingense</name>
    <dbReference type="NCBI Taxonomy" id="384677"/>
    <lineage>
        <taxon>Bacteria</taxon>
        <taxon>Bacillati</taxon>
        <taxon>Actinomycetota</taxon>
        <taxon>Actinomycetes</taxon>
        <taxon>Micrococcales</taxon>
        <taxon>Ornithinimicrobiaceae</taxon>
        <taxon>Ornithinimicrobium</taxon>
    </lineage>
</organism>